<feature type="domain" description="S1 motif" evidence="18">
    <location>
        <begin position="39"/>
        <end position="118"/>
    </location>
</feature>
<evidence type="ECO:0000256" key="4">
    <source>
        <dbReference type="ARBA" id="ARBA00022519"/>
    </source>
</evidence>
<dbReference type="InterPro" id="IPR012340">
    <property type="entry name" value="NA-bd_OB-fold"/>
</dbReference>
<feature type="compositionally biased region" description="Basic and acidic residues" evidence="17">
    <location>
        <begin position="584"/>
        <end position="593"/>
    </location>
</feature>
<dbReference type="Gene3D" id="3.40.1260.20">
    <property type="entry name" value="Ribonuclease E, catalytic domain"/>
    <property type="match status" value="1"/>
</dbReference>
<gene>
    <name evidence="16" type="primary">rne</name>
    <name evidence="19" type="ORF">DC094_11800</name>
</gene>
<feature type="compositionally biased region" description="Basic residues" evidence="17">
    <location>
        <begin position="828"/>
        <end position="840"/>
    </location>
</feature>
<comment type="cofactor">
    <cofactor evidence="16">
        <name>Mg(2+)</name>
        <dbReference type="ChEBI" id="CHEBI:18420"/>
    </cofactor>
    <text evidence="16">Binds 1 Mg(2+) ion per subunit.</text>
</comment>
<evidence type="ECO:0000256" key="5">
    <source>
        <dbReference type="ARBA" id="ARBA00022552"/>
    </source>
</evidence>
<dbReference type="InterPro" id="IPR003029">
    <property type="entry name" value="S1_domain"/>
</dbReference>
<dbReference type="AlphaFoldDB" id="A0A2V1GTJ5"/>
<dbReference type="GO" id="GO:0006402">
    <property type="term" value="P:mRNA catabolic process"/>
    <property type="evidence" value="ECO:0007669"/>
    <property type="project" value="UniProtKB-UniRule"/>
</dbReference>
<evidence type="ECO:0000256" key="8">
    <source>
        <dbReference type="ARBA" id="ARBA00022723"/>
    </source>
</evidence>
<keyword evidence="20" id="KW-1185">Reference proteome</keyword>
<evidence type="ECO:0000256" key="3">
    <source>
        <dbReference type="ARBA" id="ARBA00022490"/>
    </source>
</evidence>
<reference evidence="19 20" key="1">
    <citation type="submission" date="2018-04" db="EMBL/GenBank/DDBJ databases">
        <title>Thalassorhabdus spongiae gen. nov., sp. nov., isolated from a marine sponge in South-West Iceland.</title>
        <authorList>
            <person name="Knobloch S."/>
            <person name="Daussin A."/>
            <person name="Johannsson R."/>
            <person name="Marteinsson V.T."/>
        </authorList>
    </citation>
    <scope>NUCLEOTIDE SEQUENCE [LARGE SCALE GENOMIC DNA]</scope>
    <source>
        <strain evidence="19 20">Hp12</strain>
    </source>
</reference>
<keyword evidence="14 16" id="KW-0694">RNA-binding</keyword>
<dbReference type="GO" id="GO:0008995">
    <property type="term" value="F:ribonuclease E activity"/>
    <property type="evidence" value="ECO:0007669"/>
    <property type="project" value="UniProtKB-EC"/>
</dbReference>
<dbReference type="Pfam" id="PF20833">
    <property type="entry name" value="RNase_E_G_Thio"/>
    <property type="match status" value="1"/>
</dbReference>
<dbReference type="Pfam" id="PF10150">
    <property type="entry name" value="RNase_E_G"/>
    <property type="match status" value="1"/>
</dbReference>
<dbReference type="InterPro" id="IPR048583">
    <property type="entry name" value="RNase_E_G_thioredoxin-like"/>
</dbReference>
<feature type="compositionally biased region" description="Polar residues" evidence="17">
    <location>
        <begin position="961"/>
        <end position="971"/>
    </location>
</feature>
<keyword evidence="10 16" id="KW-0255">Endonuclease</keyword>
<feature type="binding site" evidence="16">
    <location>
        <position position="402"/>
    </location>
    <ligand>
        <name>Zn(2+)</name>
        <dbReference type="ChEBI" id="CHEBI:29105"/>
        <note>ligand shared between dimeric partners</note>
    </ligand>
</feature>
<feature type="region of interest" description="Disordered" evidence="17">
    <location>
        <begin position="906"/>
        <end position="1021"/>
    </location>
</feature>
<evidence type="ECO:0000256" key="2">
    <source>
        <dbReference type="ARBA" id="ARBA00022475"/>
    </source>
</evidence>
<sequence length="1021" mass="114093">MKRMLINATHQEEVRVAMVDGQRLYDLDIDAPGRAQKKANIYKGKVTRIEPSLEAAFVNYGADRHGFLPLKEVAHEYFPSKDFQGRPSIKDALREGQEIIVQIDKEERGSKGAALTTFVSLAGSFIVLMPNNPRAGGISRRIEGEERTQIREARECLNIPDGMGLIVRTAGVGRSAEDLQYDLEILLNLWGEIGKVVAGRSAPFLIHQESDVTIRAIRDYLRIDVGEILVDSQTAYDKARAHISRVRPDYLNKVKMYQDTTPLFSRFQIESQIETAFEREVRLPSGGSVVIDPTEALISIDINSARATKGSDIEETALTTNLEACDEIARQLRLRDIGGLIVIDFIDMGPTRAQREVENRMRDALRMDRARIQVGRISRFGLLEMSRQRLRPSLGESSKIVCPRCSGQGTVRGVESLSLSILRLIEEESMKEKTTQIRAIVPVEVGTYLLNEKRSELAAIEKRKQVSVLVVPNPHMLTPEYEVQRLREDGLIAEDDGPSYSFAEAPELPEISPVMQPENIGRDEPAVNQAALVAPIAKPVMKIPTAVPAAKAGKPGLFSRIWSAIVGEAEEAPAKPAKPANKRNTNDRNDRGNRNKQGRGNNRDRQRNNDRNGDQNNQDQDGQKARRQNNRKQPVAPQDKEQTEAQQQDGRRSRNNRKPRQQNSGQPETNNAPMQQAQPEQEVRENNGRRNNRRRNSKQDDQPQQQDLQSPAVQNNAEVDFEPLQAQEKPERRRNQRRNQQKSDESLQPVEANAVEPEATESAESQQERRENGRRRRRQTRKPQVDGQQQDGQVVEQQTEKPSEITFTVDDEEPAAMPAREPREHRQPRQRRHPRQKASRHPAPELDSSERKEVASESVSVEKKAFNPEQMLHADVPPAMVNKPAQVVNKPRPKPVAKAEVVEAVAKPAEKPVAPKKPAAPASKQVRTRRPQASSEKPAVEAQPAQVSRPAAAPVQVASKPANSAMRQIKTSRSDAPVTQATAAPIAQPASVPAWKKQRQKPVATAAPAAMKQVKTRAENA</sequence>
<feature type="compositionally biased region" description="Polar residues" evidence="17">
    <location>
        <begin position="661"/>
        <end position="679"/>
    </location>
</feature>
<dbReference type="HAMAP" id="MF_00970">
    <property type="entry name" value="RNase_E"/>
    <property type="match status" value="1"/>
</dbReference>
<dbReference type="SMART" id="SM00316">
    <property type="entry name" value="S1"/>
    <property type="match status" value="1"/>
</dbReference>
<evidence type="ECO:0000256" key="9">
    <source>
        <dbReference type="ARBA" id="ARBA00022730"/>
    </source>
</evidence>
<dbReference type="GO" id="GO:0008270">
    <property type="term" value="F:zinc ion binding"/>
    <property type="evidence" value="ECO:0007669"/>
    <property type="project" value="UniProtKB-UniRule"/>
</dbReference>
<keyword evidence="5 16" id="KW-0698">rRNA processing</keyword>
<comment type="function">
    <text evidence="16">Endoribonuclease that plays a central role in RNA processing and decay. Required for the maturation of 5S and 16S rRNAs and the majority of tRNAs. Also involved in the degradation of most mRNAs.</text>
</comment>
<dbReference type="PANTHER" id="PTHR30001:SF1">
    <property type="entry name" value="RIBONUCLEASE E_G-LIKE PROTEIN, CHLOROPLASTIC"/>
    <property type="match status" value="1"/>
</dbReference>
<dbReference type="GO" id="GO:0000049">
    <property type="term" value="F:tRNA binding"/>
    <property type="evidence" value="ECO:0007669"/>
    <property type="project" value="UniProtKB-KW"/>
</dbReference>
<keyword evidence="6 16" id="KW-0819">tRNA processing</keyword>
<evidence type="ECO:0000256" key="7">
    <source>
        <dbReference type="ARBA" id="ARBA00022722"/>
    </source>
</evidence>
<proteinExistence type="inferred from homology"/>
<comment type="catalytic activity">
    <reaction evidence="16">
        <text>Endonucleolytic cleavage of single-stranded RNA in A- and U-rich regions.</text>
        <dbReference type="EC" id="3.1.26.12"/>
    </reaction>
</comment>
<keyword evidence="8 16" id="KW-0479">Metal-binding</keyword>
<keyword evidence="15 16" id="KW-0472">Membrane</keyword>
<dbReference type="Gene3D" id="2.40.50.140">
    <property type="entry name" value="Nucleic acid-binding proteins"/>
    <property type="match status" value="1"/>
</dbReference>
<dbReference type="EMBL" id="QDDL01000004">
    <property type="protein sequence ID" value="PVZ68928.1"/>
    <property type="molecule type" value="Genomic_DNA"/>
</dbReference>
<evidence type="ECO:0000313" key="20">
    <source>
        <dbReference type="Proteomes" id="UP000244906"/>
    </source>
</evidence>
<feature type="compositionally biased region" description="Low complexity" evidence="17">
    <location>
        <begin position="976"/>
        <end position="990"/>
    </location>
</feature>
<comment type="caution">
    <text evidence="19">The sequence shown here is derived from an EMBL/GenBank/DDBJ whole genome shotgun (WGS) entry which is preliminary data.</text>
</comment>
<evidence type="ECO:0000256" key="15">
    <source>
        <dbReference type="ARBA" id="ARBA00023136"/>
    </source>
</evidence>
<comment type="similarity">
    <text evidence="16">Belongs to the RNase E/G family. RNase E subfamily.</text>
</comment>
<comment type="subcellular location">
    <subcellularLocation>
        <location evidence="16">Cytoplasm</location>
    </subcellularLocation>
    <subcellularLocation>
        <location evidence="16">Cell inner membrane</location>
        <topology evidence="16">Peripheral membrane protein</topology>
        <orientation evidence="16">Cytoplasmic side</orientation>
    </subcellularLocation>
</comment>
<keyword evidence="11 16" id="KW-0378">Hydrolase</keyword>
<evidence type="ECO:0000256" key="11">
    <source>
        <dbReference type="ARBA" id="ARBA00022801"/>
    </source>
</evidence>
<feature type="binding site" evidence="16">
    <location>
        <position position="405"/>
    </location>
    <ligand>
        <name>Zn(2+)</name>
        <dbReference type="ChEBI" id="CHEBI:29105"/>
        <note>ligand shared between dimeric partners</note>
    </ligand>
</feature>
<keyword evidence="12 16" id="KW-0862">Zinc</keyword>
<evidence type="ECO:0000256" key="12">
    <source>
        <dbReference type="ARBA" id="ARBA00022833"/>
    </source>
</evidence>
<comment type="cofactor">
    <cofactor evidence="16">
        <name>Zn(2+)</name>
        <dbReference type="ChEBI" id="CHEBI:29105"/>
    </cofactor>
    <text evidence="16">Binds 2 Zn(2+) ions per homotetramer.</text>
</comment>
<dbReference type="PROSITE" id="PS50126">
    <property type="entry name" value="S1"/>
    <property type="match status" value="1"/>
</dbReference>
<dbReference type="InterPro" id="IPR004659">
    <property type="entry name" value="RNase_E/G"/>
</dbReference>
<keyword evidence="3 16" id="KW-0963">Cytoplasm</keyword>
<dbReference type="NCBIfam" id="TIGR00757">
    <property type="entry name" value="RNaseEG"/>
    <property type="match status" value="1"/>
</dbReference>
<dbReference type="GO" id="GO:0005737">
    <property type="term" value="C:cytoplasm"/>
    <property type="evidence" value="ECO:0007669"/>
    <property type="project" value="UniProtKB-SubCell"/>
</dbReference>
<evidence type="ECO:0000256" key="13">
    <source>
        <dbReference type="ARBA" id="ARBA00022842"/>
    </source>
</evidence>
<dbReference type="PANTHER" id="PTHR30001">
    <property type="entry name" value="RIBONUCLEASE"/>
    <property type="match status" value="1"/>
</dbReference>
<evidence type="ECO:0000256" key="14">
    <source>
        <dbReference type="ARBA" id="ARBA00022884"/>
    </source>
</evidence>
<dbReference type="FunFam" id="2.40.50.140:FF:000040">
    <property type="entry name" value="Ribonuclease E"/>
    <property type="match status" value="1"/>
</dbReference>
<comment type="similarity">
    <text evidence="1">Belongs to the RNase E/G family. RNase G subfamily.</text>
</comment>
<evidence type="ECO:0000259" key="18">
    <source>
        <dbReference type="PROSITE" id="PS50126"/>
    </source>
</evidence>
<evidence type="ECO:0000256" key="6">
    <source>
        <dbReference type="ARBA" id="ARBA00022694"/>
    </source>
</evidence>
<feature type="compositionally biased region" description="Basic residues" evidence="17">
    <location>
        <begin position="772"/>
        <end position="781"/>
    </location>
</feature>
<protein>
    <recommendedName>
        <fullName evidence="16">Ribonuclease E</fullName>
        <shortName evidence="16">RNase E</shortName>
        <ecNumber evidence="16">3.1.26.12</ecNumber>
    </recommendedName>
</protein>
<comment type="subunit">
    <text evidence="16">Component of the RNA degradosome, which is a multiprotein complex involved in RNA processing and mRNA degradation. Within the RNA degradosome, RNase E assembles into a homotetramer formed by a dimer of dimers.</text>
</comment>
<evidence type="ECO:0000256" key="17">
    <source>
        <dbReference type="SAM" id="MobiDB-lite"/>
    </source>
</evidence>
<dbReference type="GO" id="GO:0008033">
    <property type="term" value="P:tRNA processing"/>
    <property type="evidence" value="ECO:0007669"/>
    <property type="project" value="UniProtKB-UniRule"/>
</dbReference>
<dbReference type="Pfam" id="PF00575">
    <property type="entry name" value="S1"/>
    <property type="match status" value="1"/>
</dbReference>
<keyword evidence="9 16" id="KW-0699">rRNA-binding</keyword>
<feature type="compositionally biased region" description="Low complexity" evidence="17">
    <location>
        <begin position="574"/>
        <end position="583"/>
    </location>
</feature>
<evidence type="ECO:0000256" key="10">
    <source>
        <dbReference type="ARBA" id="ARBA00022759"/>
    </source>
</evidence>
<dbReference type="Proteomes" id="UP000244906">
    <property type="component" value="Unassembled WGS sequence"/>
</dbReference>
<dbReference type="RefSeq" id="WP_116687312.1">
    <property type="nucleotide sequence ID" value="NZ_CAWNYD010000004.1"/>
</dbReference>
<dbReference type="SUPFAM" id="SSF50249">
    <property type="entry name" value="Nucleic acid-binding proteins"/>
    <property type="match status" value="1"/>
</dbReference>
<feature type="region of interest" description="Required for zinc-mediated homotetramerization and catalytic activity" evidence="16">
    <location>
        <begin position="402"/>
        <end position="405"/>
    </location>
</feature>
<keyword evidence="16" id="KW-0820">tRNA-binding</keyword>
<dbReference type="InterPro" id="IPR019307">
    <property type="entry name" value="RNA-bd_AU-1/RNase_E/G"/>
</dbReference>
<feature type="compositionally biased region" description="Low complexity" evidence="17">
    <location>
        <begin position="785"/>
        <end position="797"/>
    </location>
</feature>
<dbReference type="EC" id="3.1.26.12" evidence="16"/>
<feature type="region of interest" description="Disordered" evidence="17">
    <location>
        <begin position="570"/>
        <end position="894"/>
    </location>
</feature>
<dbReference type="GO" id="GO:0009898">
    <property type="term" value="C:cytoplasmic side of plasma membrane"/>
    <property type="evidence" value="ECO:0007669"/>
    <property type="project" value="UniProtKB-UniRule"/>
</dbReference>
<dbReference type="GO" id="GO:0006364">
    <property type="term" value="P:rRNA processing"/>
    <property type="evidence" value="ECO:0007669"/>
    <property type="project" value="UniProtKB-UniRule"/>
</dbReference>
<evidence type="ECO:0000313" key="19">
    <source>
        <dbReference type="EMBL" id="PVZ68928.1"/>
    </source>
</evidence>
<dbReference type="OrthoDB" id="9804278at2"/>
<evidence type="ECO:0000256" key="16">
    <source>
        <dbReference type="HAMAP-Rule" id="MF_00970"/>
    </source>
</evidence>
<dbReference type="GO" id="GO:0000287">
    <property type="term" value="F:magnesium ion binding"/>
    <property type="evidence" value="ECO:0007669"/>
    <property type="project" value="UniProtKB-UniRule"/>
</dbReference>
<feature type="compositionally biased region" description="Basic and acidic residues" evidence="17">
    <location>
        <begin position="842"/>
        <end position="866"/>
    </location>
</feature>
<dbReference type="InterPro" id="IPR028878">
    <property type="entry name" value="RNase_E"/>
</dbReference>
<name>A0A2V1GTJ5_9GAMM</name>
<feature type="binding site" evidence="16">
    <location>
        <position position="301"/>
    </location>
    <ligand>
        <name>Mg(2+)</name>
        <dbReference type="ChEBI" id="CHEBI:18420"/>
        <note>catalytic</note>
    </ligand>
</feature>
<organism evidence="19 20">
    <name type="scientific">Pelagibaculum spongiae</name>
    <dbReference type="NCBI Taxonomy" id="2080658"/>
    <lineage>
        <taxon>Bacteria</taxon>
        <taxon>Pseudomonadati</taxon>
        <taxon>Pseudomonadota</taxon>
        <taxon>Gammaproteobacteria</taxon>
        <taxon>Oceanospirillales</taxon>
        <taxon>Pelagibaculum</taxon>
    </lineage>
</organism>
<dbReference type="NCBIfam" id="NF008074">
    <property type="entry name" value="PRK10811.1"/>
    <property type="match status" value="1"/>
</dbReference>
<feature type="compositionally biased region" description="Basic and acidic residues" evidence="17">
    <location>
        <begin position="601"/>
        <end position="613"/>
    </location>
</feature>
<keyword evidence="7 16" id="KW-0540">Nuclease</keyword>
<evidence type="ECO:0000256" key="1">
    <source>
        <dbReference type="ARBA" id="ARBA00005663"/>
    </source>
</evidence>
<keyword evidence="4 16" id="KW-0997">Cell inner membrane</keyword>
<keyword evidence="2 16" id="KW-1003">Cell membrane</keyword>
<keyword evidence="13 16" id="KW-0460">Magnesium</keyword>
<dbReference type="CDD" id="cd04453">
    <property type="entry name" value="S1_RNase_E"/>
    <property type="match status" value="1"/>
</dbReference>
<dbReference type="GO" id="GO:0019843">
    <property type="term" value="F:rRNA binding"/>
    <property type="evidence" value="ECO:0007669"/>
    <property type="project" value="UniProtKB-KW"/>
</dbReference>
<accession>A0A2V1GTJ5</accession>
<feature type="binding site" evidence="16">
    <location>
        <position position="344"/>
    </location>
    <ligand>
        <name>Mg(2+)</name>
        <dbReference type="ChEBI" id="CHEBI:18420"/>
        <note>catalytic</note>
    </ligand>
</feature>